<reference evidence="2" key="1">
    <citation type="journal article" date="2023" name="Mol. Phylogenet. Evol.">
        <title>Genome-scale phylogeny and comparative genomics of the fungal order Sordariales.</title>
        <authorList>
            <person name="Hensen N."/>
            <person name="Bonometti L."/>
            <person name="Westerberg I."/>
            <person name="Brannstrom I.O."/>
            <person name="Guillou S."/>
            <person name="Cros-Aarteil S."/>
            <person name="Calhoun S."/>
            <person name="Haridas S."/>
            <person name="Kuo A."/>
            <person name="Mondo S."/>
            <person name="Pangilinan J."/>
            <person name="Riley R."/>
            <person name="LaButti K."/>
            <person name="Andreopoulos B."/>
            <person name="Lipzen A."/>
            <person name="Chen C."/>
            <person name="Yan M."/>
            <person name="Daum C."/>
            <person name="Ng V."/>
            <person name="Clum A."/>
            <person name="Steindorff A."/>
            <person name="Ohm R.A."/>
            <person name="Martin F."/>
            <person name="Silar P."/>
            <person name="Natvig D.O."/>
            <person name="Lalanne C."/>
            <person name="Gautier V."/>
            <person name="Ament-Velasquez S.L."/>
            <person name="Kruys A."/>
            <person name="Hutchinson M.I."/>
            <person name="Powell A.J."/>
            <person name="Barry K."/>
            <person name="Miller A.N."/>
            <person name="Grigoriev I.V."/>
            <person name="Debuchy R."/>
            <person name="Gladieux P."/>
            <person name="Hiltunen Thoren M."/>
            <person name="Johannesson H."/>
        </authorList>
    </citation>
    <scope>NUCLEOTIDE SEQUENCE</scope>
    <source>
        <strain evidence="2">CBS 123565</strain>
    </source>
</reference>
<keyword evidence="3" id="KW-1185">Reference proteome</keyword>
<evidence type="ECO:0000313" key="2">
    <source>
        <dbReference type="EMBL" id="KAK4131798.1"/>
    </source>
</evidence>
<organism evidence="2 3">
    <name type="scientific">Trichocladium antarcticum</name>
    <dbReference type="NCBI Taxonomy" id="1450529"/>
    <lineage>
        <taxon>Eukaryota</taxon>
        <taxon>Fungi</taxon>
        <taxon>Dikarya</taxon>
        <taxon>Ascomycota</taxon>
        <taxon>Pezizomycotina</taxon>
        <taxon>Sordariomycetes</taxon>
        <taxon>Sordariomycetidae</taxon>
        <taxon>Sordariales</taxon>
        <taxon>Chaetomiaceae</taxon>
        <taxon>Trichocladium</taxon>
    </lineage>
</organism>
<gene>
    <name evidence="2" type="ORF">BT67DRAFT_135062</name>
</gene>
<protein>
    <submittedName>
        <fullName evidence="2">Uncharacterized protein</fullName>
    </submittedName>
</protein>
<evidence type="ECO:0000256" key="1">
    <source>
        <dbReference type="SAM" id="MobiDB-lite"/>
    </source>
</evidence>
<reference evidence="2" key="2">
    <citation type="submission" date="2023-05" db="EMBL/GenBank/DDBJ databases">
        <authorList>
            <consortium name="Lawrence Berkeley National Laboratory"/>
            <person name="Steindorff A."/>
            <person name="Hensen N."/>
            <person name="Bonometti L."/>
            <person name="Westerberg I."/>
            <person name="Brannstrom I.O."/>
            <person name="Guillou S."/>
            <person name="Cros-Aarteil S."/>
            <person name="Calhoun S."/>
            <person name="Haridas S."/>
            <person name="Kuo A."/>
            <person name="Mondo S."/>
            <person name="Pangilinan J."/>
            <person name="Riley R."/>
            <person name="Labutti K."/>
            <person name="Andreopoulos B."/>
            <person name="Lipzen A."/>
            <person name="Chen C."/>
            <person name="Yanf M."/>
            <person name="Daum C."/>
            <person name="Ng V."/>
            <person name="Clum A."/>
            <person name="Ohm R."/>
            <person name="Martin F."/>
            <person name="Silar P."/>
            <person name="Natvig D."/>
            <person name="Lalanne C."/>
            <person name="Gautier V."/>
            <person name="Ament-Velasquez S.L."/>
            <person name="Kruys A."/>
            <person name="Hutchinson M.I."/>
            <person name="Powell A.J."/>
            <person name="Barry K."/>
            <person name="Miller A.N."/>
            <person name="Grigoriev I.V."/>
            <person name="Debuchy R."/>
            <person name="Gladieux P."/>
            <person name="Thoren M.H."/>
            <person name="Johannesson H."/>
        </authorList>
    </citation>
    <scope>NUCLEOTIDE SEQUENCE</scope>
    <source>
        <strain evidence="2">CBS 123565</strain>
    </source>
</reference>
<evidence type="ECO:0000313" key="3">
    <source>
        <dbReference type="Proteomes" id="UP001304895"/>
    </source>
</evidence>
<name>A0AAN6ZBK2_9PEZI</name>
<proteinExistence type="predicted"/>
<feature type="region of interest" description="Disordered" evidence="1">
    <location>
        <begin position="1"/>
        <end position="22"/>
    </location>
</feature>
<comment type="caution">
    <text evidence="2">The sequence shown here is derived from an EMBL/GenBank/DDBJ whole genome shotgun (WGS) entry which is preliminary data.</text>
</comment>
<feature type="region of interest" description="Disordered" evidence="1">
    <location>
        <begin position="100"/>
        <end position="125"/>
    </location>
</feature>
<dbReference type="Proteomes" id="UP001304895">
    <property type="component" value="Unassembled WGS sequence"/>
</dbReference>
<accession>A0AAN6ZBK2</accession>
<dbReference type="EMBL" id="MU853421">
    <property type="protein sequence ID" value="KAK4131798.1"/>
    <property type="molecule type" value="Genomic_DNA"/>
</dbReference>
<dbReference type="AlphaFoldDB" id="A0AAN6ZBK2"/>
<sequence>MRAVGTQANHGGGGTRSRYSAGPVTTAAWPECATRNMRRAGRGIRGDASSHGGRLLVGRDAGGRYRPSTISRWTTGLRRPSACCWGQRNWCCFANPSTHVHGRRPDGERSKAPGRKSSGRTAQPCGRVLGGTMHCRVASDGKMCPLSSISCRPKAQKSRRGLFVWERRPAA</sequence>